<dbReference type="Gene3D" id="3.40.50.1000">
    <property type="entry name" value="HAD superfamily/HAD-like"/>
    <property type="match status" value="1"/>
</dbReference>
<dbReference type="InterPro" id="IPR036412">
    <property type="entry name" value="HAD-like_sf"/>
</dbReference>
<dbReference type="GO" id="GO:0016791">
    <property type="term" value="F:phosphatase activity"/>
    <property type="evidence" value="ECO:0007669"/>
    <property type="project" value="UniProtKB-ARBA"/>
</dbReference>
<comment type="caution">
    <text evidence="1">The sequence shown here is derived from an EMBL/GenBank/DDBJ whole genome shotgun (WGS) entry which is preliminary data.</text>
</comment>
<sequence>MYMKSNNKIKLLALDVDGTLFDNTGHIPEQNIKAIKKAQEAGVTVVVASGRDYDGVPHDQLKEVAMPYLITTNGAAVYRTADRTCLDEHCLPAEKLLSIFEYILDREVYVTVFIDGHNYTPVQVYDYVWRLGLPEHIVGHFLEGRHELPDLLAYAKSGNAKIQKVTLNFIPASDGTFSHRDEIWDMLTACPDICVVDGGFHNIEFTAANVNKGLGLHFLAKELGISMEETMAVGDSGNDAEMLKAAGLGVAMGNASKAIKDISDVVTLTNEECGVAHAIETYILNAE</sequence>
<organism evidence="1 2">
    <name type="scientific">Eubacterium ramulus</name>
    <dbReference type="NCBI Taxonomy" id="39490"/>
    <lineage>
        <taxon>Bacteria</taxon>
        <taxon>Bacillati</taxon>
        <taxon>Bacillota</taxon>
        <taxon>Clostridia</taxon>
        <taxon>Eubacteriales</taxon>
        <taxon>Eubacteriaceae</taxon>
        <taxon>Eubacterium</taxon>
    </lineage>
</organism>
<dbReference type="SFLD" id="SFLDS00003">
    <property type="entry name" value="Haloacid_Dehalogenase"/>
    <property type="match status" value="1"/>
</dbReference>
<dbReference type="SFLD" id="SFLDG01140">
    <property type="entry name" value="C2.B:_Phosphomannomutase_and_P"/>
    <property type="match status" value="1"/>
</dbReference>
<dbReference type="GO" id="GO:0000287">
    <property type="term" value="F:magnesium ion binding"/>
    <property type="evidence" value="ECO:0007669"/>
    <property type="project" value="TreeGrafter"/>
</dbReference>
<gene>
    <name evidence="1" type="ORF">GKE72_13550</name>
</gene>
<dbReference type="InterPro" id="IPR023214">
    <property type="entry name" value="HAD_sf"/>
</dbReference>
<reference evidence="1 2" key="1">
    <citation type="journal article" date="2019" name="Nat. Med.">
        <title>A library of human gut bacterial isolates paired with longitudinal multiomics data enables mechanistic microbiome research.</title>
        <authorList>
            <person name="Poyet M."/>
            <person name="Groussin M."/>
            <person name="Gibbons S.M."/>
            <person name="Avila-Pacheco J."/>
            <person name="Jiang X."/>
            <person name="Kearney S.M."/>
            <person name="Perrotta A.R."/>
            <person name="Berdy B."/>
            <person name="Zhao S."/>
            <person name="Lieberman T.D."/>
            <person name="Swanson P.K."/>
            <person name="Smith M."/>
            <person name="Roesemann S."/>
            <person name="Alexander J.E."/>
            <person name="Rich S.A."/>
            <person name="Livny J."/>
            <person name="Vlamakis H."/>
            <person name="Clish C."/>
            <person name="Bullock K."/>
            <person name="Deik A."/>
            <person name="Scott J."/>
            <person name="Pierce K.A."/>
            <person name="Xavier R.J."/>
            <person name="Alm E.J."/>
        </authorList>
    </citation>
    <scope>NUCLEOTIDE SEQUENCE [LARGE SCALE GENOMIC DNA]</scope>
    <source>
        <strain evidence="1 2">BIOML-A3</strain>
    </source>
</reference>
<dbReference type="PANTHER" id="PTHR10000:SF55">
    <property type="entry name" value="5-AMINO-6-(5-PHOSPHO-D-RIBITYLAMINO)URACIL PHOSPHATASE YCSE"/>
    <property type="match status" value="1"/>
</dbReference>
<dbReference type="NCBIfam" id="TIGR01484">
    <property type="entry name" value="HAD-SF-IIB"/>
    <property type="match status" value="1"/>
</dbReference>
<keyword evidence="1" id="KW-0378">Hydrolase</keyword>
<dbReference type="NCBIfam" id="TIGR00099">
    <property type="entry name" value="Cof-subfamily"/>
    <property type="match status" value="1"/>
</dbReference>
<proteinExistence type="predicted"/>
<dbReference type="InterPro" id="IPR000150">
    <property type="entry name" value="Cof"/>
</dbReference>
<dbReference type="PRINTS" id="PR00119">
    <property type="entry name" value="CATATPASE"/>
</dbReference>
<dbReference type="Proteomes" id="UP000431304">
    <property type="component" value="Unassembled WGS sequence"/>
</dbReference>
<dbReference type="EMBL" id="WKRA01000028">
    <property type="protein sequence ID" value="MSD17062.1"/>
    <property type="molecule type" value="Genomic_DNA"/>
</dbReference>
<dbReference type="Pfam" id="PF08282">
    <property type="entry name" value="Hydrolase_3"/>
    <property type="match status" value="1"/>
</dbReference>
<dbReference type="PANTHER" id="PTHR10000">
    <property type="entry name" value="PHOSPHOSERINE PHOSPHATASE"/>
    <property type="match status" value="1"/>
</dbReference>
<dbReference type="PROSITE" id="PS01229">
    <property type="entry name" value="COF_2"/>
    <property type="match status" value="1"/>
</dbReference>
<evidence type="ECO:0000313" key="1">
    <source>
        <dbReference type="EMBL" id="MSD17062.1"/>
    </source>
</evidence>
<dbReference type="SUPFAM" id="SSF56784">
    <property type="entry name" value="HAD-like"/>
    <property type="match status" value="1"/>
</dbReference>
<protein>
    <submittedName>
        <fullName evidence="1">Cof-type HAD-IIB family hydrolase</fullName>
    </submittedName>
</protein>
<evidence type="ECO:0000313" key="2">
    <source>
        <dbReference type="Proteomes" id="UP000431304"/>
    </source>
</evidence>
<accession>A0A844E1I1</accession>
<dbReference type="GO" id="GO:0005829">
    <property type="term" value="C:cytosol"/>
    <property type="evidence" value="ECO:0007669"/>
    <property type="project" value="TreeGrafter"/>
</dbReference>
<dbReference type="AlphaFoldDB" id="A0A844E1I1"/>
<dbReference type="CDD" id="cd07516">
    <property type="entry name" value="HAD_Pase"/>
    <property type="match status" value="1"/>
</dbReference>
<name>A0A844E1I1_EUBRA</name>
<dbReference type="Gene3D" id="3.30.1240.10">
    <property type="match status" value="1"/>
</dbReference>
<dbReference type="InterPro" id="IPR006379">
    <property type="entry name" value="HAD-SF_hydro_IIB"/>
</dbReference>